<evidence type="ECO:0000256" key="1">
    <source>
        <dbReference type="SAM" id="MobiDB-lite"/>
    </source>
</evidence>
<feature type="compositionally biased region" description="Polar residues" evidence="1">
    <location>
        <begin position="71"/>
        <end position="83"/>
    </location>
</feature>
<reference evidence="2 3" key="1">
    <citation type="submission" date="2019-01" db="EMBL/GenBank/DDBJ databases">
        <title>Genome Assembly of Collichthys lucidus.</title>
        <authorList>
            <person name="Cai M."/>
            <person name="Xiao S."/>
        </authorList>
    </citation>
    <scope>NUCLEOTIDE SEQUENCE [LARGE SCALE GENOMIC DNA]</scope>
    <source>
        <strain evidence="2">JT15FE1705JMU</strain>
        <tissue evidence="2">Muscle</tissue>
    </source>
</reference>
<protein>
    <submittedName>
        <fullName evidence="2">Uncharacterized protein</fullName>
    </submittedName>
</protein>
<dbReference type="EMBL" id="ML241089">
    <property type="protein sequence ID" value="TKS65793.1"/>
    <property type="molecule type" value="Genomic_DNA"/>
</dbReference>
<sequence>MVTPIPPPPPSPPAPPAGFSGNSFRIRISPSACGPATTQQSGSSPGPVRVRPGAPHTQAVTLGPCPRSWSERSGQSQRQAPGE</sequence>
<dbReference type="AlphaFoldDB" id="A0A4U5TWC5"/>
<dbReference type="Proteomes" id="UP000298787">
    <property type="component" value="Unassembled WGS sequence"/>
</dbReference>
<accession>A0A4U5TWC5</accession>
<keyword evidence="3" id="KW-1185">Reference proteome</keyword>
<feature type="compositionally biased region" description="Pro residues" evidence="1">
    <location>
        <begin position="1"/>
        <end position="16"/>
    </location>
</feature>
<organism evidence="2 3">
    <name type="scientific">Collichthys lucidus</name>
    <name type="common">Big head croaker</name>
    <name type="synonym">Sciaena lucida</name>
    <dbReference type="NCBI Taxonomy" id="240159"/>
    <lineage>
        <taxon>Eukaryota</taxon>
        <taxon>Metazoa</taxon>
        <taxon>Chordata</taxon>
        <taxon>Craniata</taxon>
        <taxon>Vertebrata</taxon>
        <taxon>Euteleostomi</taxon>
        <taxon>Actinopterygii</taxon>
        <taxon>Neopterygii</taxon>
        <taxon>Teleostei</taxon>
        <taxon>Neoteleostei</taxon>
        <taxon>Acanthomorphata</taxon>
        <taxon>Eupercaria</taxon>
        <taxon>Sciaenidae</taxon>
        <taxon>Collichthys</taxon>
    </lineage>
</organism>
<evidence type="ECO:0000313" key="3">
    <source>
        <dbReference type="Proteomes" id="UP000298787"/>
    </source>
</evidence>
<evidence type="ECO:0000313" key="2">
    <source>
        <dbReference type="EMBL" id="TKS65793.1"/>
    </source>
</evidence>
<proteinExistence type="predicted"/>
<name>A0A4U5TWC5_COLLU</name>
<gene>
    <name evidence="2" type="ORF">D9C73_028179</name>
</gene>
<feature type="region of interest" description="Disordered" evidence="1">
    <location>
        <begin position="1"/>
        <end position="83"/>
    </location>
</feature>